<name>A0A745GT79_SALTI</name>
<reference evidence="3" key="2">
    <citation type="submission" date="2020-02" db="EMBL/GenBank/DDBJ databases">
        <authorList>
            <consortium name="NCBI Pathogen Detection Project"/>
        </authorList>
    </citation>
    <scope>NUCLEOTIDE SEQUENCE</scope>
    <source>
        <strain evidence="3">05 6792</strain>
    </source>
</reference>
<proteinExistence type="predicted"/>
<keyword evidence="1" id="KW-0472">Membrane</keyword>
<protein>
    <recommendedName>
        <fullName evidence="2">Tyrosine-protein kinase G-rich domain-containing protein</fullName>
    </recommendedName>
</protein>
<evidence type="ECO:0000313" key="3">
    <source>
        <dbReference type="EMBL" id="HAF3009095.1"/>
    </source>
</evidence>
<gene>
    <name evidence="3" type="ORF">G8967_004239</name>
</gene>
<evidence type="ECO:0000256" key="1">
    <source>
        <dbReference type="SAM" id="Phobius"/>
    </source>
</evidence>
<accession>A0A745GT79</accession>
<comment type="caution">
    <text evidence="3">The sequence shown here is derived from an EMBL/GenBank/DDBJ whole genome shotgun (WGS) entry which is preliminary data.</text>
</comment>
<dbReference type="Pfam" id="PF13807">
    <property type="entry name" value="GNVR"/>
    <property type="match status" value="1"/>
</dbReference>
<sequence length="228" mass="25886">MRGENSEIDLVDVSLFLIRKWLSIVIATFIFVAIGYVFVSVQHDTKVVSITIKPNLDTPATYALCGYTYALCGYTNDIQCKTTVILNQFSRFLPANYKNKISFDAKKQLVLFKAQGREERVNNIISTLKNSVDKMAAWYIDDGDIKRYSVHKNMLQTETYAKLSLLSEAVKNNANIEVIDVAVTPKYKMRLVLVLCGLMGVIFSITGLLCRRALTEYRIEKKTMNDRA</sequence>
<evidence type="ECO:0000259" key="2">
    <source>
        <dbReference type="Pfam" id="PF13807"/>
    </source>
</evidence>
<dbReference type="AlphaFoldDB" id="A0A745GT79"/>
<keyword evidence="1" id="KW-1133">Transmembrane helix</keyword>
<feature type="transmembrane region" description="Helical" evidence="1">
    <location>
        <begin position="191"/>
        <end position="214"/>
    </location>
</feature>
<feature type="transmembrane region" description="Helical" evidence="1">
    <location>
        <begin position="21"/>
        <end position="39"/>
    </location>
</feature>
<feature type="domain" description="Tyrosine-protein kinase G-rich" evidence="2">
    <location>
        <begin position="154"/>
        <end position="213"/>
    </location>
</feature>
<dbReference type="EMBL" id="DAAUSG010000026">
    <property type="protein sequence ID" value="HAF3009095.1"/>
    <property type="molecule type" value="Genomic_DNA"/>
</dbReference>
<dbReference type="InterPro" id="IPR032807">
    <property type="entry name" value="GNVR"/>
</dbReference>
<reference evidence="3" key="1">
    <citation type="journal article" date="2018" name="Genome Biol.">
        <title>SKESA: strategic k-mer extension for scrupulous assemblies.</title>
        <authorList>
            <person name="Souvorov A."/>
            <person name="Agarwala R."/>
            <person name="Lipman D.J."/>
        </authorList>
    </citation>
    <scope>NUCLEOTIDE SEQUENCE</scope>
    <source>
        <strain evidence="3">05 6792</strain>
    </source>
</reference>
<keyword evidence="1" id="KW-0812">Transmembrane</keyword>
<organism evidence="3">
    <name type="scientific">Salmonella typhi</name>
    <dbReference type="NCBI Taxonomy" id="90370"/>
    <lineage>
        <taxon>Bacteria</taxon>
        <taxon>Pseudomonadati</taxon>
        <taxon>Pseudomonadota</taxon>
        <taxon>Gammaproteobacteria</taxon>
        <taxon>Enterobacterales</taxon>
        <taxon>Enterobacteriaceae</taxon>
        <taxon>Salmonella</taxon>
    </lineage>
</organism>